<dbReference type="InterPro" id="IPR020013">
    <property type="entry name" value="Flagellar_FlgE/F/G"/>
</dbReference>
<evidence type="ECO:0000313" key="8">
    <source>
        <dbReference type="EMBL" id="KZD08130.1"/>
    </source>
</evidence>
<protein>
    <recommendedName>
        <fullName evidence="4">Flagellar basal-body rod protein FlgF</fullName>
    </recommendedName>
</protein>
<dbReference type="STRING" id="580166.AUP43_08965"/>
<proteinExistence type="inferred from homology"/>
<comment type="subcellular location">
    <subcellularLocation>
        <location evidence="1 4">Bacterial flagellum basal body</location>
    </subcellularLocation>
</comment>
<comment type="subunit">
    <text evidence="4">The basal body constitutes a major portion of the flagellar organelle and consists of five rings (E,L,P,S, and M) mounted on a central rod. The rod consists of about 26 subunits of FlgG in the distal portion, and FlgB, FlgC and FlgF are thought to build up the proximal portion of the rod with about 6 subunits each.</text>
</comment>
<dbReference type="InterPro" id="IPR001444">
    <property type="entry name" value="Flag_bb_rod_N"/>
</dbReference>
<dbReference type="PANTHER" id="PTHR30435:SF19">
    <property type="entry name" value="FLAGELLAR BASAL-BODY ROD PROTEIN FLGG"/>
    <property type="match status" value="1"/>
</dbReference>
<name>A0A154W3K6_9PROT</name>
<comment type="similarity">
    <text evidence="2 4">Belongs to the flagella basal body rod proteins family.</text>
</comment>
<evidence type="ECO:0000256" key="1">
    <source>
        <dbReference type="ARBA" id="ARBA00004117"/>
    </source>
</evidence>
<keyword evidence="3 4" id="KW-0975">Bacterial flagellum</keyword>
<evidence type="ECO:0000259" key="5">
    <source>
        <dbReference type="Pfam" id="PF00460"/>
    </source>
</evidence>
<evidence type="ECO:0000313" key="9">
    <source>
        <dbReference type="Proteomes" id="UP000076400"/>
    </source>
</evidence>
<dbReference type="NCBIfam" id="TIGR02490">
    <property type="entry name" value="flgF"/>
    <property type="match status" value="1"/>
</dbReference>
<dbReference type="AlphaFoldDB" id="A0A154W3K6"/>
<dbReference type="PANTHER" id="PTHR30435">
    <property type="entry name" value="FLAGELLAR PROTEIN"/>
    <property type="match status" value="1"/>
</dbReference>
<evidence type="ECO:0000259" key="6">
    <source>
        <dbReference type="Pfam" id="PF06429"/>
    </source>
</evidence>
<dbReference type="GO" id="GO:0071978">
    <property type="term" value="P:bacterial-type flagellum-dependent swarming motility"/>
    <property type="evidence" value="ECO:0007669"/>
    <property type="project" value="TreeGrafter"/>
</dbReference>
<dbReference type="NCBIfam" id="TIGR03506">
    <property type="entry name" value="FlgEFG_subfam"/>
    <property type="match status" value="1"/>
</dbReference>
<feature type="domain" description="Flagellar basal-body/hook protein C-terminal" evidence="6">
    <location>
        <begin position="178"/>
        <end position="220"/>
    </location>
</feature>
<dbReference type="InterPro" id="IPR037925">
    <property type="entry name" value="FlgE/F/G-like"/>
</dbReference>
<dbReference type="Proteomes" id="UP000076400">
    <property type="component" value="Unassembled WGS sequence"/>
</dbReference>
<feature type="domain" description="Flagellar hook protein FlgE/F/G-like D1" evidence="7">
    <location>
        <begin position="69"/>
        <end position="131"/>
    </location>
</feature>
<evidence type="ECO:0000256" key="2">
    <source>
        <dbReference type="ARBA" id="ARBA00009677"/>
    </source>
</evidence>
<gene>
    <name evidence="8" type="ORF">AUP43_08965</name>
</gene>
<accession>A0A154W3K6</accession>
<keyword evidence="9" id="KW-1185">Reference proteome</keyword>
<feature type="domain" description="Flagellar basal body rod protein N-terminal" evidence="5">
    <location>
        <begin position="3"/>
        <end position="23"/>
    </location>
</feature>
<dbReference type="GO" id="GO:0030694">
    <property type="term" value="C:bacterial-type flagellum basal body, rod"/>
    <property type="evidence" value="ECO:0007669"/>
    <property type="project" value="UniProtKB-UniRule"/>
</dbReference>
<dbReference type="Pfam" id="PF22692">
    <property type="entry name" value="LlgE_F_G_D1"/>
    <property type="match status" value="1"/>
</dbReference>
<dbReference type="InterPro" id="IPR010930">
    <property type="entry name" value="Flg_bb/hook_C_dom"/>
</dbReference>
<dbReference type="Pfam" id="PF06429">
    <property type="entry name" value="Flg_bbr_C"/>
    <property type="match status" value="1"/>
</dbReference>
<dbReference type="EMBL" id="LPXN01000108">
    <property type="protein sequence ID" value="KZD08130.1"/>
    <property type="molecule type" value="Genomic_DNA"/>
</dbReference>
<dbReference type="Pfam" id="PF00460">
    <property type="entry name" value="Flg_bb_rod"/>
    <property type="match status" value="1"/>
</dbReference>
<sequence>MGLQRELSAIANNVANGNTTGFKGQRVLFSEYLEQPRIGEKISYVQDRAMAFDMTEGPLQSTGNAYDLAISGNGYFVVDTPAGPRYTRTGNFKPDQEGNLVTSQGYSVLDDANNPVSVPMDQGPITIDALGFLRTQDGAEIGRMQIVAFENPQVLDRAGNNLYVSVAEPVEAENFKVVQGALEGSNVNSVSEITRLIEVHRSYERTSNMIQQEHDRIRDGIRRLGKPLTSS</sequence>
<reference evidence="8 9" key="1">
    <citation type="submission" date="2015-12" db="EMBL/GenBank/DDBJ databases">
        <title>Genome sequence of Oceanibaculum pacificum MCCC 1A02656.</title>
        <authorList>
            <person name="Lu L."/>
            <person name="Lai Q."/>
            <person name="Shao Z."/>
            <person name="Qian P."/>
        </authorList>
    </citation>
    <scope>NUCLEOTIDE SEQUENCE [LARGE SCALE GENOMIC DNA]</scope>
    <source>
        <strain evidence="8 9">MCCC 1A02656</strain>
    </source>
</reference>
<comment type="caution">
    <text evidence="8">The sequence shown here is derived from an EMBL/GenBank/DDBJ whole genome shotgun (WGS) entry which is preliminary data.</text>
</comment>
<evidence type="ECO:0000259" key="7">
    <source>
        <dbReference type="Pfam" id="PF22692"/>
    </source>
</evidence>
<evidence type="ECO:0000256" key="4">
    <source>
        <dbReference type="RuleBase" id="RU362116"/>
    </source>
</evidence>
<dbReference type="InterPro" id="IPR053967">
    <property type="entry name" value="LlgE_F_G-like_D1"/>
</dbReference>
<evidence type="ECO:0000256" key="3">
    <source>
        <dbReference type="ARBA" id="ARBA00023143"/>
    </source>
</evidence>
<organism evidence="8 9">
    <name type="scientific">Oceanibaculum pacificum</name>
    <dbReference type="NCBI Taxonomy" id="580166"/>
    <lineage>
        <taxon>Bacteria</taxon>
        <taxon>Pseudomonadati</taxon>
        <taxon>Pseudomonadota</taxon>
        <taxon>Alphaproteobacteria</taxon>
        <taxon>Rhodospirillales</taxon>
        <taxon>Oceanibaculaceae</taxon>
        <taxon>Oceanibaculum</taxon>
    </lineage>
</organism>
<dbReference type="InterPro" id="IPR012836">
    <property type="entry name" value="FlgF"/>
</dbReference>
<dbReference type="SUPFAM" id="SSF117143">
    <property type="entry name" value="Flagellar hook protein flgE"/>
    <property type="match status" value="1"/>
</dbReference>